<dbReference type="PROSITE" id="PS51257">
    <property type="entry name" value="PROKAR_LIPOPROTEIN"/>
    <property type="match status" value="1"/>
</dbReference>
<feature type="signal peptide" evidence="1">
    <location>
        <begin position="1"/>
        <end position="21"/>
    </location>
</feature>
<sequence length="153" mass="16081">MRSVRIGAAAVSLLLSVTACSGDFVETKSEADTTALVQQHADAIAKTIGMPLRSPETGPAPCTGKLGESSSDVYSILGTYNVDVPDGENRQATVDRVRAQWAAQGYTVTDDRRIGTDQAVLTADTEDGFNLDVESTSGSGLAVFVHSPCFTRP</sequence>
<reference evidence="2" key="1">
    <citation type="submission" date="2021-01" db="EMBL/GenBank/DDBJ databases">
        <title>Whole genome shotgun sequence of Actinoplanes capillaceus NBRC 16408.</title>
        <authorList>
            <person name="Komaki H."/>
            <person name="Tamura T."/>
        </authorList>
    </citation>
    <scope>NUCLEOTIDE SEQUENCE [LARGE SCALE GENOMIC DNA]</scope>
    <source>
        <strain evidence="2">NBRC 16408</strain>
    </source>
</reference>
<dbReference type="RefSeq" id="WP_204301186.1">
    <property type="nucleotide sequence ID" value="NZ_BAAAGQ010000061.1"/>
</dbReference>
<name>A0ABQ3WYI9_9ACTN</name>
<accession>A0ABQ3WYI9</accession>
<proteinExistence type="predicted"/>
<dbReference type="EMBL" id="BOMF01000173">
    <property type="protein sequence ID" value="GID51221.1"/>
    <property type="molecule type" value="Genomic_DNA"/>
</dbReference>
<keyword evidence="1" id="KW-0732">Signal</keyword>
<evidence type="ECO:0000313" key="2">
    <source>
        <dbReference type="EMBL" id="GID51221.1"/>
    </source>
</evidence>
<feature type="chain" id="PRO_5046102715" evidence="1">
    <location>
        <begin position="22"/>
        <end position="153"/>
    </location>
</feature>
<protein>
    <submittedName>
        <fullName evidence="2">Uncharacterized protein</fullName>
    </submittedName>
</protein>
<gene>
    <name evidence="2" type="ORF">Aca07nite_84960</name>
</gene>
<evidence type="ECO:0000256" key="1">
    <source>
        <dbReference type="SAM" id="SignalP"/>
    </source>
</evidence>
<comment type="caution">
    <text evidence="2">The sequence shown here is derived from an EMBL/GenBank/DDBJ whole genome shotgun (WGS) entry which is preliminary data.</text>
</comment>
<organism evidence="2">
    <name type="scientific">Actinoplanes campanulatus</name>
    <dbReference type="NCBI Taxonomy" id="113559"/>
    <lineage>
        <taxon>Bacteria</taxon>
        <taxon>Bacillati</taxon>
        <taxon>Actinomycetota</taxon>
        <taxon>Actinomycetes</taxon>
        <taxon>Micromonosporales</taxon>
        <taxon>Micromonosporaceae</taxon>
        <taxon>Actinoplanes</taxon>
    </lineage>
</organism>